<dbReference type="PANTHER" id="PTHR36575:SF2">
    <property type="entry name" value="CHITIN-BINDING TYPE-4 DOMAIN-CONTAINING PROTEIN-RELATED"/>
    <property type="match status" value="1"/>
</dbReference>
<dbReference type="EMBL" id="VIGI01000001">
    <property type="protein sequence ID" value="KAB8304211.1"/>
    <property type="molecule type" value="Genomic_DNA"/>
</dbReference>
<sequence>MQYTSAILLSAAGLISSVSAHGSILTPAPRVPGPAMAAACGQQVEVNQASDHNGNIQGMLQVAASQSDYNAAECQIWLCKGYKFADNKDKVQSYTGGQVVPFTFNVAAPHTGTANVSVVDTASNTVIKQLAYWPTFASTATGVKPNETSFSVTIPEDLGSKCAKAGDCVIQHWWNAASIDQTYESCVDFTVGGGSSTGSSSSAAVSSVASSTAVASSTVVASSSVAASSTVAASSSVAASSTAAASSVAAPSSVAASSAIQTTSFSALPTTLATVVKPSTTYSAPAVETSAPAEDDESCDA</sequence>
<gene>
    <name evidence="9" type="ORF">EYC80_003629</name>
</gene>
<dbReference type="PANTHER" id="PTHR36575">
    <property type="entry name" value="BINDING PROTEIN, PUTATIVE (AFU_ORTHOLOGUE AFUA_1G14430)-RELATED"/>
    <property type="match status" value="1"/>
</dbReference>
<evidence type="ECO:0000256" key="1">
    <source>
        <dbReference type="ARBA" id="ARBA00001973"/>
    </source>
</evidence>
<keyword evidence="4" id="KW-1015">Disulfide bond</keyword>
<evidence type="ECO:0000313" key="10">
    <source>
        <dbReference type="Proteomes" id="UP000326757"/>
    </source>
</evidence>
<proteinExistence type="inferred from homology"/>
<dbReference type="AlphaFoldDB" id="A0A5N6KKU1"/>
<comment type="caution">
    <text evidence="9">The sequence shown here is derived from an EMBL/GenBank/DDBJ whole genome shotgun (WGS) entry which is preliminary data.</text>
</comment>
<dbReference type="Gene3D" id="2.70.50.70">
    <property type="match status" value="1"/>
</dbReference>
<dbReference type="OrthoDB" id="120613at2759"/>
<feature type="signal peptide" evidence="7">
    <location>
        <begin position="1"/>
        <end position="20"/>
    </location>
</feature>
<name>A0A5N6KKU1_MONLA</name>
<keyword evidence="5" id="KW-0325">Glycoprotein</keyword>
<comment type="cofactor">
    <cofactor evidence="1">
        <name>Cu(2+)</name>
        <dbReference type="ChEBI" id="CHEBI:29036"/>
    </cofactor>
</comment>
<dbReference type="Proteomes" id="UP000326757">
    <property type="component" value="Unassembled WGS sequence"/>
</dbReference>
<dbReference type="GO" id="GO:0046872">
    <property type="term" value="F:metal ion binding"/>
    <property type="evidence" value="ECO:0007669"/>
    <property type="project" value="UniProtKB-KW"/>
</dbReference>
<dbReference type="InterPro" id="IPR004302">
    <property type="entry name" value="Cellulose/chitin-bd_N"/>
</dbReference>
<evidence type="ECO:0000313" key="9">
    <source>
        <dbReference type="EMBL" id="KAB8304211.1"/>
    </source>
</evidence>
<keyword evidence="2" id="KW-0479">Metal-binding</keyword>
<evidence type="ECO:0000256" key="2">
    <source>
        <dbReference type="ARBA" id="ARBA00022723"/>
    </source>
</evidence>
<dbReference type="InterPro" id="IPR052282">
    <property type="entry name" value="Starch-active_LPMO"/>
</dbReference>
<evidence type="ECO:0000259" key="8">
    <source>
        <dbReference type="Pfam" id="PF03067"/>
    </source>
</evidence>
<dbReference type="Pfam" id="PF03067">
    <property type="entry name" value="LPMO_10"/>
    <property type="match status" value="1"/>
</dbReference>
<comment type="similarity">
    <text evidence="6">Belongs to the polysaccharide monooxygenase AA13 family.</text>
</comment>
<evidence type="ECO:0000256" key="4">
    <source>
        <dbReference type="ARBA" id="ARBA00023157"/>
    </source>
</evidence>
<keyword evidence="3" id="KW-0186">Copper</keyword>
<accession>A0A5N6KKU1</accession>
<evidence type="ECO:0000256" key="5">
    <source>
        <dbReference type="ARBA" id="ARBA00023180"/>
    </source>
</evidence>
<feature type="domain" description="Chitin-binding type-4" evidence="8">
    <location>
        <begin position="21"/>
        <end position="189"/>
    </location>
</feature>
<evidence type="ECO:0000256" key="3">
    <source>
        <dbReference type="ARBA" id="ARBA00023008"/>
    </source>
</evidence>
<feature type="chain" id="PRO_5025002640" description="Chitin-binding type-4 domain-containing protein" evidence="7">
    <location>
        <begin position="21"/>
        <end position="301"/>
    </location>
</feature>
<evidence type="ECO:0000256" key="6">
    <source>
        <dbReference type="ARBA" id="ARBA00034311"/>
    </source>
</evidence>
<protein>
    <recommendedName>
        <fullName evidence="8">Chitin-binding type-4 domain-containing protein</fullName>
    </recommendedName>
</protein>
<evidence type="ECO:0000256" key="7">
    <source>
        <dbReference type="SAM" id="SignalP"/>
    </source>
</evidence>
<keyword evidence="7" id="KW-0732">Signal</keyword>
<reference evidence="9 10" key="1">
    <citation type="submission" date="2019-06" db="EMBL/GenBank/DDBJ databases">
        <title>Genome Sequence of the Brown Rot Fungal Pathogen Monilinia laxa.</title>
        <authorList>
            <person name="De Miccolis Angelini R.M."/>
            <person name="Landi L."/>
            <person name="Abate D."/>
            <person name="Pollastro S."/>
            <person name="Romanazzi G."/>
            <person name="Faretra F."/>
        </authorList>
    </citation>
    <scope>NUCLEOTIDE SEQUENCE [LARGE SCALE GENOMIC DNA]</scope>
    <source>
        <strain evidence="9 10">Mlax316</strain>
    </source>
</reference>
<keyword evidence="10" id="KW-1185">Reference proteome</keyword>
<organism evidence="9 10">
    <name type="scientific">Monilinia laxa</name>
    <name type="common">Brown rot fungus</name>
    <name type="synonym">Sclerotinia laxa</name>
    <dbReference type="NCBI Taxonomy" id="61186"/>
    <lineage>
        <taxon>Eukaryota</taxon>
        <taxon>Fungi</taxon>
        <taxon>Dikarya</taxon>
        <taxon>Ascomycota</taxon>
        <taxon>Pezizomycotina</taxon>
        <taxon>Leotiomycetes</taxon>
        <taxon>Helotiales</taxon>
        <taxon>Sclerotiniaceae</taxon>
        <taxon>Monilinia</taxon>
    </lineage>
</organism>